<dbReference type="PANTHER" id="PTHR32183:SF6">
    <property type="entry name" value="CYSTEINE SULFINATE DESULFINASE_CYSTEINE DESULFURASE AND RELATED ENZYMES"/>
    <property type="match status" value="1"/>
</dbReference>
<accession>A0A2J6T1G3</accession>
<keyword evidence="2" id="KW-0489">Methyltransferase</keyword>
<dbReference type="GeneID" id="36593063"/>
<dbReference type="InParanoid" id="A0A2J6T1G3"/>
<name>A0A2J6T1G3_9HELO</name>
<evidence type="ECO:0000313" key="7">
    <source>
        <dbReference type="Proteomes" id="UP000235371"/>
    </source>
</evidence>
<keyword evidence="4" id="KW-0949">S-adenosyl-L-methionine</keyword>
<dbReference type="PANTHER" id="PTHR32183">
    <property type="match status" value="1"/>
</dbReference>
<dbReference type="STRING" id="1095630.A0A2J6T1G3"/>
<protein>
    <submittedName>
        <fullName evidence="6">Thiol methyltransferas-like protein</fullName>
    </submittedName>
</protein>
<dbReference type="GO" id="GO:0008757">
    <property type="term" value="F:S-adenosylmethionine-dependent methyltransferase activity"/>
    <property type="evidence" value="ECO:0007669"/>
    <property type="project" value="InterPro"/>
</dbReference>
<evidence type="ECO:0000256" key="4">
    <source>
        <dbReference type="ARBA" id="ARBA00022691"/>
    </source>
</evidence>
<evidence type="ECO:0000256" key="3">
    <source>
        <dbReference type="ARBA" id="ARBA00022679"/>
    </source>
</evidence>
<dbReference type="Pfam" id="PF05724">
    <property type="entry name" value="TPMT"/>
    <property type="match status" value="1"/>
</dbReference>
<dbReference type="AlphaFoldDB" id="A0A2J6T1G3"/>
<dbReference type="CDD" id="cd02440">
    <property type="entry name" value="AdoMet_MTases"/>
    <property type="match status" value="1"/>
</dbReference>
<dbReference type="OrthoDB" id="276151at2759"/>
<evidence type="ECO:0000256" key="5">
    <source>
        <dbReference type="SAM" id="MobiDB-lite"/>
    </source>
</evidence>
<dbReference type="RefSeq" id="XP_024733769.1">
    <property type="nucleotide sequence ID" value="XM_024884986.1"/>
</dbReference>
<dbReference type="Gene3D" id="3.40.50.150">
    <property type="entry name" value="Vaccinia Virus protein VP39"/>
    <property type="match status" value="1"/>
</dbReference>
<dbReference type="InterPro" id="IPR008854">
    <property type="entry name" value="TPMT"/>
</dbReference>
<evidence type="ECO:0000256" key="1">
    <source>
        <dbReference type="ARBA" id="ARBA00022553"/>
    </source>
</evidence>
<dbReference type="EMBL" id="KZ613847">
    <property type="protein sequence ID" value="PMD56865.1"/>
    <property type="molecule type" value="Genomic_DNA"/>
</dbReference>
<keyword evidence="3" id="KW-0808">Transferase</keyword>
<reference evidence="6 7" key="1">
    <citation type="submission" date="2016-04" db="EMBL/GenBank/DDBJ databases">
        <title>A degradative enzymes factory behind the ericoid mycorrhizal symbiosis.</title>
        <authorList>
            <consortium name="DOE Joint Genome Institute"/>
            <person name="Martino E."/>
            <person name="Morin E."/>
            <person name="Grelet G."/>
            <person name="Kuo A."/>
            <person name="Kohler A."/>
            <person name="Daghino S."/>
            <person name="Barry K."/>
            <person name="Choi C."/>
            <person name="Cichocki N."/>
            <person name="Clum A."/>
            <person name="Copeland A."/>
            <person name="Hainaut M."/>
            <person name="Haridas S."/>
            <person name="Labutti K."/>
            <person name="Lindquist E."/>
            <person name="Lipzen A."/>
            <person name="Khouja H.-R."/>
            <person name="Murat C."/>
            <person name="Ohm R."/>
            <person name="Olson A."/>
            <person name="Spatafora J."/>
            <person name="Veneault-Fourrey C."/>
            <person name="Henrissat B."/>
            <person name="Grigoriev I."/>
            <person name="Martin F."/>
            <person name="Perotto S."/>
        </authorList>
    </citation>
    <scope>NUCLEOTIDE SEQUENCE [LARGE SCALE GENOMIC DNA]</scope>
    <source>
        <strain evidence="6 7">E</strain>
    </source>
</reference>
<dbReference type="InterPro" id="IPR029063">
    <property type="entry name" value="SAM-dependent_MTases_sf"/>
</dbReference>
<dbReference type="PROSITE" id="PS51585">
    <property type="entry name" value="SAM_MT_TPMT"/>
    <property type="match status" value="1"/>
</dbReference>
<sequence length="302" mass="33902">MVNVQSRNFEQEKSELQCSRLMRISGLLNPLDRPTDARARLLSHFQSAKGTTEHGRKWDDLWKEGFLPWDKGFPNPALVDLLTERQDLFPPPPKSGRRKALVPGCGKGYDVLLLSAFGYDAYGLEISSNALEAARRTEKEMDGKGDYEMREGVEKGRVTWLAGDFFADAFLKDVEGEGAFDLIYDYTFLSALPPVMRPAWSKRSVELLAPKGRIVCVEFPTYKPASTGGPPWALPPKIYLAHLSRPGEELPYAEDGELEESKLGETSTTGLRRIEHSQPKRTHQIGYNAEGKVTDWVSVWAK</sequence>
<dbReference type="GO" id="GO:0032259">
    <property type="term" value="P:methylation"/>
    <property type="evidence" value="ECO:0007669"/>
    <property type="project" value="UniProtKB-KW"/>
</dbReference>
<gene>
    <name evidence="6" type="ORF">K444DRAFT_644610</name>
</gene>
<organism evidence="6 7">
    <name type="scientific">Hyaloscypha bicolor E</name>
    <dbReference type="NCBI Taxonomy" id="1095630"/>
    <lineage>
        <taxon>Eukaryota</taxon>
        <taxon>Fungi</taxon>
        <taxon>Dikarya</taxon>
        <taxon>Ascomycota</taxon>
        <taxon>Pezizomycotina</taxon>
        <taxon>Leotiomycetes</taxon>
        <taxon>Helotiales</taxon>
        <taxon>Hyaloscyphaceae</taxon>
        <taxon>Hyaloscypha</taxon>
        <taxon>Hyaloscypha bicolor</taxon>
    </lineage>
</organism>
<evidence type="ECO:0000313" key="6">
    <source>
        <dbReference type="EMBL" id="PMD56865.1"/>
    </source>
</evidence>
<proteinExistence type="predicted"/>
<feature type="region of interest" description="Disordered" evidence="5">
    <location>
        <begin position="255"/>
        <end position="283"/>
    </location>
</feature>
<evidence type="ECO:0000256" key="2">
    <source>
        <dbReference type="ARBA" id="ARBA00022603"/>
    </source>
</evidence>
<dbReference type="Proteomes" id="UP000235371">
    <property type="component" value="Unassembled WGS sequence"/>
</dbReference>
<keyword evidence="1" id="KW-0597">Phosphoprotein</keyword>
<dbReference type="SUPFAM" id="SSF53335">
    <property type="entry name" value="S-adenosyl-L-methionine-dependent methyltransferases"/>
    <property type="match status" value="1"/>
</dbReference>
<keyword evidence="7" id="KW-1185">Reference proteome</keyword>